<gene>
    <name evidence="1" type="ORF">EDD27_0842</name>
</gene>
<dbReference type="EMBL" id="SAUN01000001">
    <property type="protein sequence ID" value="RVX38529.1"/>
    <property type="molecule type" value="Genomic_DNA"/>
</dbReference>
<proteinExistence type="predicted"/>
<organism evidence="1 2">
    <name type="scientific">Nonomuraea polychroma</name>
    <dbReference type="NCBI Taxonomy" id="46176"/>
    <lineage>
        <taxon>Bacteria</taxon>
        <taxon>Bacillati</taxon>
        <taxon>Actinomycetota</taxon>
        <taxon>Actinomycetes</taxon>
        <taxon>Streptosporangiales</taxon>
        <taxon>Streptosporangiaceae</taxon>
        <taxon>Nonomuraea</taxon>
    </lineage>
</organism>
<comment type="caution">
    <text evidence="1">The sequence shown here is derived from an EMBL/GenBank/DDBJ whole genome shotgun (WGS) entry which is preliminary data.</text>
</comment>
<sequence length="58" mass="6301">MTLFVISFLIGCLSVMTVRGKRGNWPPGMPVTRPEVGTVPIRPGDRVVIVTHSVIQAL</sequence>
<evidence type="ECO:0000313" key="1">
    <source>
        <dbReference type="EMBL" id="RVX38529.1"/>
    </source>
</evidence>
<dbReference type="AlphaFoldDB" id="A0A438LYB5"/>
<evidence type="ECO:0000313" key="2">
    <source>
        <dbReference type="Proteomes" id="UP000284824"/>
    </source>
</evidence>
<protein>
    <submittedName>
        <fullName evidence="1">Uncharacterized protein</fullName>
    </submittedName>
</protein>
<accession>A0A438LYB5</accession>
<dbReference type="RefSeq" id="WP_164903468.1">
    <property type="nucleotide sequence ID" value="NZ_SAUN01000001.1"/>
</dbReference>
<keyword evidence="2" id="KW-1185">Reference proteome</keyword>
<name>A0A438LYB5_9ACTN</name>
<dbReference type="Proteomes" id="UP000284824">
    <property type="component" value="Unassembled WGS sequence"/>
</dbReference>
<reference evidence="1 2" key="1">
    <citation type="submission" date="2019-01" db="EMBL/GenBank/DDBJ databases">
        <title>Sequencing the genomes of 1000 actinobacteria strains.</title>
        <authorList>
            <person name="Klenk H.-P."/>
        </authorList>
    </citation>
    <scope>NUCLEOTIDE SEQUENCE [LARGE SCALE GENOMIC DNA]</scope>
    <source>
        <strain evidence="1 2">DSM 43925</strain>
    </source>
</reference>